<evidence type="ECO:0000313" key="2">
    <source>
        <dbReference type="EMBL" id="KAK7355829.1"/>
    </source>
</evidence>
<gene>
    <name evidence="2" type="ORF">VNO80_15091</name>
</gene>
<dbReference type="AlphaFoldDB" id="A0AAN9MJM2"/>
<comment type="caution">
    <text evidence="2">The sequence shown here is derived from an EMBL/GenBank/DDBJ whole genome shotgun (WGS) entry which is preliminary data.</text>
</comment>
<keyword evidence="3" id="KW-1185">Reference proteome</keyword>
<sequence length="88" mass="9529">MHQNSACGKHDWQRGEGEHRTAQTGGTCNVIALDTYRGGSKPAPAGYLKLLSSEEKATVLSYPSHVLLLNFFSLPLTVSEKVSVVDLN</sequence>
<proteinExistence type="predicted"/>
<feature type="compositionally biased region" description="Basic and acidic residues" evidence="1">
    <location>
        <begin position="8"/>
        <end position="21"/>
    </location>
</feature>
<protein>
    <submittedName>
        <fullName evidence="2">Uncharacterized protein</fullName>
    </submittedName>
</protein>
<dbReference type="Proteomes" id="UP001374584">
    <property type="component" value="Unassembled WGS sequence"/>
</dbReference>
<accession>A0AAN9MJM2</accession>
<organism evidence="2 3">
    <name type="scientific">Phaseolus coccineus</name>
    <name type="common">Scarlet runner bean</name>
    <name type="synonym">Phaseolus multiflorus</name>
    <dbReference type="NCBI Taxonomy" id="3886"/>
    <lineage>
        <taxon>Eukaryota</taxon>
        <taxon>Viridiplantae</taxon>
        <taxon>Streptophyta</taxon>
        <taxon>Embryophyta</taxon>
        <taxon>Tracheophyta</taxon>
        <taxon>Spermatophyta</taxon>
        <taxon>Magnoliopsida</taxon>
        <taxon>eudicotyledons</taxon>
        <taxon>Gunneridae</taxon>
        <taxon>Pentapetalae</taxon>
        <taxon>rosids</taxon>
        <taxon>fabids</taxon>
        <taxon>Fabales</taxon>
        <taxon>Fabaceae</taxon>
        <taxon>Papilionoideae</taxon>
        <taxon>50 kb inversion clade</taxon>
        <taxon>NPAAA clade</taxon>
        <taxon>indigoferoid/millettioid clade</taxon>
        <taxon>Phaseoleae</taxon>
        <taxon>Phaseolus</taxon>
    </lineage>
</organism>
<evidence type="ECO:0000256" key="1">
    <source>
        <dbReference type="SAM" id="MobiDB-lite"/>
    </source>
</evidence>
<dbReference type="EMBL" id="JAYMYR010000006">
    <property type="protein sequence ID" value="KAK7355829.1"/>
    <property type="molecule type" value="Genomic_DNA"/>
</dbReference>
<evidence type="ECO:0000313" key="3">
    <source>
        <dbReference type="Proteomes" id="UP001374584"/>
    </source>
</evidence>
<reference evidence="2 3" key="1">
    <citation type="submission" date="2024-01" db="EMBL/GenBank/DDBJ databases">
        <title>The genomes of 5 underutilized Papilionoideae crops provide insights into root nodulation and disease resistanc.</title>
        <authorList>
            <person name="Jiang F."/>
        </authorList>
    </citation>
    <scope>NUCLEOTIDE SEQUENCE [LARGE SCALE GENOMIC DNA]</scope>
    <source>
        <strain evidence="2">JINMINGXINNONG_FW02</strain>
        <tissue evidence="2">Leaves</tissue>
    </source>
</reference>
<feature type="region of interest" description="Disordered" evidence="1">
    <location>
        <begin position="1"/>
        <end position="24"/>
    </location>
</feature>
<name>A0AAN9MJM2_PHACN</name>